<dbReference type="AlphaFoldDB" id="X1I644"/>
<evidence type="ECO:0008006" key="2">
    <source>
        <dbReference type="Google" id="ProtNLM"/>
    </source>
</evidence>
<name>X1I644_9ZZZZ</name>
<comment type="caution">
    <text evidence="1">The sequence shown here is derived from an EMBL/GenBank/DDBJ whole genome shotgun (WGS) entry which is preliminary data.</text>
</comment>
<dbReference type="InterPro" id="IPR035994">
    <property type="entry name" value="Nucleoside_phosphorylase_sf"/>
</dbReference>
<accession>X1I644</accession>
<dbReference type="SUPFAM" id="SSF53167">
    <property type="entry name" value="Purine and uridine phosphorylases"/>
    <property type="match status" value="1"/>
</dbReference>
<gene>
    <name evidence="1" type="ORF">S03H2_64325</name>
</gene>
<feature type="non-terminal residue" evidence="1">
    <location>
        <position position="57"/>
    </location>
</feature>
<proteinExistence type="predicted"/>
<protein>
    <recommendedName>
        <fullName evidence="2">Nucleoside phosphorylase domain-containing protein</fullName>
    </recommendedName>
</protein>
<reference evidence="1" key="1">
    <citation type="journal article" date="2014" name="Front. Microbiol.">
        <title>High frequency of phylogenetically diverse reductive dehalogenase-homologous genes in deep subseafloor sedimentary metagenomes.</title>
        <authorList>
            <person name="Kawai M."/>
            <person name="Futagami T."/>
            <person name="Toyoda A."/>
            <person name="Takaki Y."/>
            <person name="Nishi S."/>
            <person name="Hori S."/>
            <person name="Arai W."/>
            <person name="Tsubouchi T."/>
            <person name="Morono Y."/>
            <person name="Uchiyama I."/>
            <person name="Ito T."/>
            <person name="Fujiyama A."/>
            <person name="Inagaki F."/>
            <person name="Takami H."/>
        </authorList>
    </citation>
    <scope>NUCLEOTIDE SEQUENCE</scope>
    <source>
        <strain evidence="1">Expedition CK06-06</strain>
    </source>
</reference>
<dbReference type="GO" id="GO:0009116">
    <property type="term" value="P:nucleoside metabolic process"/>
    <property type="evidence" value="ECO:0007669"/>
    <property type="project" value="InterPro"/>
</dbReference>
<dbReference type="Gene3D" id="3.40.50.1580">
    <property type="entry name" value="Nucleoside phosphorylase domain"/>
    <property type="match status" value="1"/>
</dbReference>
<evidence type="ECO:0000313" key="1">
    <source>
        <dbReference type="EMBL" id="GAH77876.1"/>
    </source>
</evidence>
<dbReference type="GO" id="GO:0003824">
    <property type="term" value="F:catalytic activity"/>
    <property type="evidence" value="ECO:0007669"/>
    <property type="project" value="InterPro"/>
</dbReference>
<sequence length="57" mass="6122">MIITMPIGLIGGTGLSELPDVELAAEMVSTRFGQVPVQRGRWAGQEIVFLARHGADE</sequence>
<organism evidence="1">
    <name type="scientific">marine sediment metagenome</name>
    <dbReference type="NCBI Taxonomy" id="412755"/>
    <lineage>
        <taxon>unclassified sequences</taxon>
        <taxon>metagenomes</taxon>
        <taxon>ecological metagenomes</taxon>
    </lineage>
</organism>
<dbReference type="EMBL" id="BARU01041771">
    <property type="protein sequence ID" value="GAH77876.1"/>
    <property type="molecule type" value="Genomic_DNA"/>
</dbReference>